<evidence type="ECO:0000259" key="9">
    <source>
        <dbReference type="Pfam" id="PF00759"/>
    </source>
</evidence>
<comment type="caution">
    <text evidence="10">The sequence shown here is derived from an EMBL/GenBank/DDBJ whole genome shotgun (WGS) entry which is preliminary data.</text>
</comment>
<dbReference type="Pfam" id="PF00759">
    <property type="entry name" value="Glyco_hydro_9"/>
    <property type="match status" value="2"/>
</dbReference>
<sequence length="178" mass="19730">MAAASMVFREVDSEYPLLLLAIAKSVMQFTIQYRGNCSDSLSSSLCPLYCSYVLWLQGLNSHDDLMWGAAWLLKATNDLYYKNFIESLGDGDQPDIFNWDSKYAGAYVLLSQVCSAETAAARAAASMVFREVDSEYPLLLLATAKSVMQFTIQYRGNCSDSPSSSLCPLYCSYSGYKV</sequence>
<dbReference type="GO" id="GO:0030245">
    <property type="term" value="P:cellulose catabolic process"/>
    <property type="evidence" value="ECO:0007669"/>
    <property type="project" value="UniProtKB-KW"/>
</dbReference>
<comment type="similarity">
    <text evidence="2">Belongs to the glycosyl hydrolase 9 (cellulase E) family.</text>
</comment>
<dbReference type="EC" id="3.2.1.4" evidence="3"/>
<evidence type="ECO:0000313" key="10">
    <source>
        <dbReference type="EMBL" id="KAF2602300.1"/>
    </source>
</evidence>
<feature type="domain" description="Glycoside hydrolase family 9" evidence="9">
    <location>
        <begin position="1"/>
        <end position="114"/>
    </location>
</feature>
<comment type="catalytic activity">
    <reaction evidence="1">
        <text>Endohydrolysis of (1-&gt;4)-beta-D-glucosidic linkages in cellulose, lichenin and cereal beta-D-glucans.</text>
        <dbReference type="EC" id="3.2.1.4"/>
    </reaction>
</comment>
<evidence type="ECO:0000256" key="6">
    <source>
        <dbReference type="ARBA" id="ARBA00023277"/>
    </source>
</evidence>
<dbReference type="PANTHER" id="PTHR22298">
    <property type="entry name" value="ENDO-1,4-BETA-GLUCANASE"/>
    <property type="match status" value="1"/>
</dbReference>
<keyword evidence="5" id="KW-0136">Cellulose degradation</keyword>
<evidence type="ECO:0000256" key="4">
    <source>
        <dbReference type="ARBA" id="ARBA00022801"/>
    </source>
</evidence>
<keyword evidence="6" id="KW-0119">Carbohydrate metabolism</keyword>
<evidence type="ECO:0000256" key="3">
    <source>
        <dbReference type="ARBA" id="ARBA00012601"/>
    </source>
</evidence>
<dbReference type="InterPro" id="IPR008928">
    <property type="entry name" value="6-hairpin_glycosidase_sf"/>
</dbReference>
<proteinExistence type="inferred from homology"/>
<dbReference type="Gene3D" id="1.50.10.10">
    <property type="match status" value="2"/>
</dbReference>
<dbReference type="InterPro" id="IPR012341">
    <property type="entry name" value="6hp_glycosidase-like_sf"/>
</dbReference>
<dbReference type="InterPro" id="IPR001701">
    <property type="entry name" value="Glyco_hydro_9"/>
</dbReference>
<gene>
    <name evidence="10" type="ORF">F2Q70_00026760</name>
</gene>
<evidence type="ECO:0000256" key="8">
    <source>
        <dbReference type="ARBA" id="ARBA00023326"/>
    </source>
</evidence>
<name>A0A8S9L2M0_BRACR</name>
<evidence type="ECO:0000256" key="5">
    <source>
        <dbReference type="ARBA" id="ARBA00023001"/>
    </source>
</evidence>
<dbReference type="SUPFAM" id="SSF48208">
    <property type="entry name" value="Six-hairpin glycosidases"/>
    <property type="match status" value="2"/>
</dbReference>
<keyword evidence="7" id="KW-0326">Glycosidase</keyword>
<evidence type="ECO:0000256" key="1">
    <source>
        <dbReference type="ARBA" id="ARBA00000966"/>
    </source>
</evidence>
<evidence type="ECO:0000256" key="2">
    <source>
        <dbReference type="ARBA" id="ARBA00007072"/>
    </source>
</evidence>
<protein>
    <recommendedName>
        <fullName evidence="3">cellulase</fullName>
        <ecNumber evidence="3">3.2.1.4</ecNumber>
    </recommendedName>
</protein>
<dbReference type="GO" id="GO:0008810">
    <property type="term" value="F:cellulase activity"/>
    <property type="evidence" value="ECO:0007669"/>
    <property type="project" value="UniProtKB-EC"/>
</dbReference>
<keyword evidence="8" id="KW-0624">Polysaccharide degradation</keyword>
<evidence type="ECO:0000256" key="7">
    <source>
        <dbReference type="ARBA" id="ARBA00023295"/>
    </source>
</evidence>
<organism evidence="10">
    <name type="scientific">Brassica cretica</name>
    <name type="common">Mustard</name>
    <dbReference type="NCBI Taxonomy" id="69181"/>
    <lineage>
        <taxon>Eukaryota</taxon>
        <taxon>Viridiplantae</taxon>
        <taxon>Streptophyta</taxon>
        <taxon>Embryophyta</taxon>
        <taxon>Tracheophyta</taxon>
        <taxon>Spermatophyta</taxon>
        <taxon>Magnoliopsida</taxon>
        <taxon>eudicotyledons</taxon>
        <taxon>Gunneridae</taxon>
        <taxon>Pentapetalae</taxon>
        <taxon>rosids</taxon>
        <taxon>malvids</taxon>
        <taxon>Brassicales</taxon>
        <taxon>Brassicaceae</taxon>
        <taxon>Brassiceae</taxon>
        <taxon>Brassica</taxon>
    </lineage>
</organism>
<dbReference type="EMBL" id="QGKY02000094">
    <property type="protein sequence ID" value="KAF2602300.1"/>
    <property type="molecule type" value="Genomic_DNA"/>
</dbReference>
<feature type="domain" description="Glycoside hydrolase family 9" evidence="9">
    <location>
        <begin position="115"/>
        <end position="177"/>
    </location>
</feature>
<reference evidence="10" key="1">
    <citation type="submission" date="2019-12" db="EMBL/GenBank/DDBJ databases">
        <title>Genome sequencing and annotation of Brassica cretica.</title>
        <authorList>
            <person name="Studholme D.J."/>
            <person name="Sarris P.F."/>
        </authorList>
    </citation>
    <scope>NUCLEOTIDE SEQUENCE</scope>
    <source>
        <strain evidence="10">PFS-102/07</strain>
        <tissue evidence="10">Leaf</tissue>
    </source>
</reference>
<accession>A0A8S9L2M0</accession>
<keyword evidence="4" id="KW-0378">Hydrolase</keyword>
<dbReference type="AlphaFoldDB" id="A0A8S9L2M0"/>